<dbReference type="InterPro" id="IPR013177">
    <property type="entry name" value="Ribosomal_mS38_C"/>
</dbReference>
<evidence type="ECO:0000259" key="2">
    <source>
        <dbReference type="SMART" id="SM01155"/>
    </source>
</evidence>
<sequence>MYGLRRLCAPKGAPLSIASALTSVIKRAGSHQTPPSPHTSLYHAPERFGVTLFQHWFHLDDPPANLTQLADDPLAARMEKHGGILDLGTRACGAPRESALLATLGPSMASYLLDSTKKKRAKKMKKHKLKKRRKRDRLIGRK</sequence>
<reference evidence="3" key="1">
    <citation type="submission" date="2021-01" db="EMBL/GenBank/DDBJ databases">
        <authorList>
            <person name="Corre E."/>
            <person name="Pelletier E."/>
            <person name="Niang G."/>
            <person name="Scheremetjew M."/>
            <person name="Finn R."/>
            <person name="Kale V."/>
            <person name="Holt S."/>
            <person name="Cochrane G."/>
            <person name="Meng A."/>
            <person name="Brown T."/>
            <person name="Cohen L."/>
        </authorList>
    </citation>
    <scope>NUCLEOTIDE SEQUENCE</scope>
    <source>
        <strain evidence="3">RCC1130</strain>
    </source>
</reference>
<protein>
    <recommendedName>
        <fullName evidence="2">Ribosomal protein mS38 C-terminal domain-containing protein</fullName>
    </recommendedName>
</protein>
<gene>
    <name evidence="3" type="ORF">CLEP1334_LOCUS26439</name>
</gene>
<dbReference type="SMART" id="SM01155">
    <property type="entry name" value="DUF1713"/>
    <property type="match status" value="1"/>
</dbReference>
<dbReference type="Pfam" id="PF08213">
    <property type="entry name" value="COX24_C"/>
    <property type="match status" value="1"/>
</dbReference>
<organism evidence="3">
    <name type="scientific">Calcidiscus leptoporus</name>
    <dbReference type="NCBI Taxonomy" id="127549"/>
    <lineage>
        <taxon>Eukaryota</taxon>
        <taxon>Haptista</taxon>
        <taxon>Haptophyta</taxon>
        <taxon>Prymnesiophyceae</taxon>
        <taxon>Coccolithales</taxon>
        <taxon>Calcidiscaceae</taxon>
        <taxon>Calcidiscus</taxon>
    </lineage>
</organism>
<accession>A0A7S0JHX3</accession>
<evidence type="ECO:0000313" key="3">
    <source>
        <dbReference type="EMBL" id="CAD8551149.1"/>
    </source>
</evidence>
<proteinExistence type="predicted"/>
<dbReference type="AlphaFoldDB" id="A0A7S0JHX3"/>
<feature type="region of interest" description="Disordered" evidence="1">
    <location>
        <begin position="117"/>
        <end position="142"/>
    </location>
</feature>
<feature type="domain" description="Ribosomal protein mS38 C-terminal" evidence="2">
    <location>
        <begin position="112"/>
        <end position="142"/>
    </location>
</feature>
<evidence type="ECO:0000256" key="1">
    <source>
        <dbReference type="SAM" id="MobiDB-lite"/>
    </source>
</evidence>
<name>A0A7S0JHX3_9EUKA</name>
<dbReference type="EMBL" id="HBER01052866">
    <property type="protein sequence ID" value="CAD8551149.1"/>
    <property type="molecule type" value="Transcribed_RNA"/>
</dbReference>
<feature type="compositionally biased region" description="Basic residues" evidence="1">
    <location>
        <begin position="117"/>
        <end position="136"/>
    </location>
</feature>